<dbReference type="GO" id="GO:0016829">
    <property type="term" value="F:lyase activity"/>
    <property type="evidence" value="ECO:0007669"/>
    <property type="project" value="UniProtKB-KW"/>
</dbReference>
<keyword evidence="2" id="KW-0456">Lyase</keyword>
<dbReference type="Gene3D" id="1.25.40.80">
    <property type="match status" value="1"/>
</dbReference>
<feature type="non-terminal residue" evidence="2">
    <location>
        <position position="373"/>
    </location>
</feature>
<protein>
    <submittedName>
        <fullName evidence="2">Deoxyribodipyrimidine photolyase-related protein</fullName>
    </submittedName>
</protein>
<dbReference type="PANTHER" id="PTHR38657:SF1">
    <property type="entry name" value="SLR1343 PROTEIN"/>
    <property type="match status" value="1"/>
</dbReference>
<dbReference type="AlphaFoldDB" id="A6GKQ9"/>
<feature type="region of interest" description="Disordered" evidence="1">
    <location>
        <begin position="340"/>
        <end position="373"/>
    </location>
</feature>
<dbReference type="Pfam" id="PF04244">
    <property type="entry name" value="DPRP"/>
    <property type="match status" value="1"/>
</dbReference>
<dbReference type="PANTHER" id="PTHR38657">
    <property type="entry name" value="SLR1343 PROTEIN"/>
    <property type="match status" value="1"/>
</dbReference>
<dbReference type="STRING" id="391625.PPSIR1_15520"/>
<comment type="caution">
    <text evidence="2">The sequence shown here is derived from an EMBL/GenBank/DDBJ whole genome shotgun (WGS) entry which is preliminary data.</text>
</comment>
<dbReference type="RefSeq" id="WP_006977295.1">
    <property type="nucleotide sequence ID" value="NZ_ABCS01000217.1"/>
</dbReference>
<evidence type="ECO:0000313" key="2">
    <source>
        <dbReference type="EMBL" id="EDM73546.1"/>
    </source>
</evidence>
<dbReference type="InterPro" id="IPR036134">
    <property type="entry name" value="Crypto/Photolyase_FAD-like_sf"/>
</dbReference>
<dbReference type="EMBL" id="ABCS01000217">
    <property type="protein sequence ID" value="EDM73546.1"/>
    <property type="molecule type" value="Genomic_DNA"/>
</dbReference>
<reference evidence="2 3" key="1">
    <citation type="submission" date="2007-06" db="EMBL/GenBank/DDBJ databases">
        <authorList>
            <person name="Shimkets L."/>
            <person name="Ferriera S."/>
            <person name="Johnson J."/>
            <person name="Kravitz S."/>
            <person name="Beeson K."/>
            <person name="Sutton G."/>
            <person name="Rogers Y.-H."/>
            <person name="Friedman R."/>
            <person name="Frazier M."/>
            <person name="Venter J.C."/>
        </authorList>
    </citation>
    <scope>NUCLEOTIDE SEQUENCE [LARGE SCALE GENOMIC DNA]</scope>
    <source>
        <strain evidence="2 3">SIR-1</strain>
    </source>
</reference>
<gene>
    <name evidence="2" type="ORF">PPSIR1_15520</name>
</gene>
<feature type="region of interest" description="Disordered" evidence="1">
    <location>
        <begin position="195"/>
        <end position="215"/>
    </location>
</feature>
<dbReference type="InterPro" id="IPR014729">
    <property type="entry name" value="Rossmann-like_a/b/a_fold"/>
</dbReference>
<dbReference type="Proteomes" id="UP000005801">
    <property type="component" value="Unassembled WGS sequence"/>
</dbReference>
<dbReference type="SUPFAM" id="SSF48173">
    <property type="entry name" value="Cryptochrome/photolyase FAD-binding domain"/>
    <property type="match status" value="1"/>
</dbReference>
<name>A6GKQ9_9BACT</name>
<dbReference type="Gene3D" id="3.40.50.620">
    <property type="entry name" value="HUPs"/>
    <property type="match status" value="1"/>
</dbReference>
<evidence type="ECO:0000256" key="1">
    <source>
        <dbReference type="SAM" id="MobiDB-lite"/>
    </source>
</evidence>
<feature type="compositionally biased region" description="Basic and acidic residues" evidence="1">
    <location>
        <begin position="195"/>
        <end position="204"/>
    </location>
</feature>
<organism evidence="2 3">
    <name type="scientific">Plesiocystis pacifica SIR-1</name>
    <dbReference type="NCBI Taxonomy" id="391625"/>
    <lineage>
        <taxon>Bacteria</taxon>
        <taxon>Pseudomonadati</taxon>
        <taxon>Myxococcota</taxon>
        <taxon>Polyangia</taxon>
        <taxon>Nannocystales</taxon>
        <taxon>Nannocystaceae</taxon>
        <taxon>Plesiocystis</taxon>
    </lineage>
</organism>
<sequence>MTAAFEAALRAAEREHPTTGPASRPRQWFYVPYDQLSHRYGPWTRVEPERLGLVFVESMWKAERRPVHRQKLALILANQRHFAVEMARRGARIDYRITRERYAPALAAVVAERGPLAMMRPAERELRADLAQLVRQGALEVRSHEGWLTNPAQFRRACPEPPWRMVDFYRHVRRDTGILMDGAPPGRARGGKLSFDADNREPWRGDPPAPALPRFEPDAITREVGELIEARFAHHPGRLDLGALPATQADAERTLAWALDRCLEHFGPYEDAMSATQRNLFHTRLSPLLNIGRLGPRQVLDAALAREDRVPLNSLEGFVRQLLGWREFVHHVHEATDGFRRLPDGKVPVAPDPDDGGWSTWAGRDWPSPSSTA</sequence>
<dbReference type="eggNOG" id="COG3046">
    <property type="taxonomic scope" value="Bacteria"/>
</dbReference>
<evidence type="ECO:0000313" key="3">
    <source>
        <dbReference type="Proteomes" id="UP000005801"/>
    </source>
</evidence>
<proteinExistence type="predicted"/>
<dbReference type="InterPro" id="IPR052551">
    <property type="entry name" value="UV-DNA_repair_photolyase"/>
</dbReference>
<dbReference type="InterPro" id="IPR007357">
    <property type="entry name" value="PhrB-like"/>
</dbReference>
<accession>A6GKQ9</accession>
<keyword evidence="3" id="KW-1185">Reference proteome</keyword>